<protein>
    <submittedName>
        <fullName evidence="2">Uncharacterized protein</fullName>
    </submittedName>
</protein>
<dbReference type="EMBL" id="CP091196">
    <property type="protein sequence ID" value="UQS25892.1"/>
    <property type="molecule type" value="Genomic_DNA"/>
</dbReference>
<gene>
    <name evidence="2" type="ORF">L1857_25325</name>
</gene>
<evidence type="ECO:0000313" key="2">
    <source>
        <dbReference type="EMBL" id="UQS25892.1"/>
    </source>
</evidence>
<reference evidence="2" key="1">
    <citation type="submission" date="2022-01" db="EMBL/GenBank/DDBJ databases">
        <title>PSI-footprinting approach for the identification of protein synthesis inhibitor producers.</title>
        <authorList>
            <person name="Handel F."/>
            <person name="Kulik A."/>
            <person name="Wex K.W."/>
            <person name="Berscheid A."/>
            <person name="Saur J.S."/>
            <person name="Winkler A."/>
            <person name="Wibberg D."/>
            <person name="Kalinowski J."/>
            <person name="Broetz-Oesterhelt H."/>
            <person name="Mast Y."/>
        </authorList>
    </citation>
    <scope>NUCLEOTIDE SEQUENCE</scope>
    <source>
        <strain evidence="2">KNN 49.3e</strain>
    </source>
</reference>
<feature type="region of interest" description="Disordered" evidence="1">
    <location>
        <begin position="98"/>
        <end position="128"/>
    </location>
</feature>
<evidence type="ECO:0000256" key="1">
    <source>
        <dbReference type="SAM" id="MobiDB-lite"/>
    </source>
</evidence>
<evidence type="ECO:0000313" key="3">
    <source>
        <dbReference type="Proteomes" id="UP000830158"/>
    </source>
</evidence>
<organism evidence="2 3">
    <name type="scientific">Amycolatopsis thermalba</name>
    <dbReference type="NCBI Taxonomy" id="944492"/>
    <lineage>
        <taxon>Bacteria</taxon>
        <taxon>Bacillati</taxon>
        <taxon>Actinomycetota</taxon>
        <taxon>Actinomycetes</taxon>
        <taxon>Pseudonocardiales</taxon>
        <taxon>Pseudonocardiaceae</taxon>
        <taxon>Amycolatopsis</taxon>
    </lineage>
</organism>
<dbReference type="RefSeq" id="WP_116110362.1">
    <property type="nucleotide sequence ID" value="NZ_CP091196.1"/>
</dbReference>
<accession>A0ABY4P0W0</accession>
<proteinExistence type="predicted"/>
<name>A0ABY4P0W0_9PSEU</name>
<dbReference type="Proteomes" id="UP000830158">
    <property type="component" value="Chromosome"/>
</dbReference>
<sequence>MNGHLSPWRTEQGRAALRNWMTLLARGEGDIADFARDVVAGRAQPQDLLYSAYLDERTVASLHQAVDDWHALPADQQQAAITAAGETTEAQIAALAAAEVTEPARRTAPPADDRDDPGDGIGPILRRW</sequence>
<feature type="compositionally biased region" description="Low complexity" evidence="1">
    <location>
        <begin position="98"/>
        <end position="110"/>
    </location>
</feature>
<keyword evidence="3" id="KW-1185">Reference proteome</keyword>